<dbReference type="GO" id="GO:0000149">
    <property type="term" value="F:SNARE binding"/>
    <property type="evidence" value="ECO:0007669"/>
    <property type="project" value="TreeGrafter"/>
</dbReference>
<evidence type="ECO:0000256" key="4">
    <source>
        <dbReference type="ARBA" id="ARBA00008334"/>
    </source>
</evidence>
<evidence type="ECO:0000259" key="11">
    <source>
        <dbReference type="Pfam" id="PF00626"/>
    </source>
</evidence>
<comment type="caution">
    <text evidence="16">The sequence shown here is derived from an EMBL/GenBank/DDBJ whole genome shotgun (WGS) entry which is preliminary data.</text>
</comment>
<comment type="function">
    <text evidence="9">Component of the coat protein complex II (COPII) which promotes the formation of transport vesicles from the endoplasmic reticulum (ER). The coat has two main functions, the physical deformation of the endoplasmic reticulum membrane into vesicles and the selection of cargo molecules.</text>
</comment>
<feature type="domain" description="Zinc finger Sec23/Sec24-type" evidence="12">
    <location>
        <begin position="316"/>
        <end position="354"/>
    </location>
</feature>
<dbReference type="Proteomes" id="UP000748025">
    <property type="component" value="Unassembled WGS sequence"/>
</dbReference>
<dbReference type="SUPFAM" id="SSF82919">
    <property type="entry name" value="Zn-finger domain of Sec23/24"/>
    <property type="match status" value="1"/>
</dbReference>
<keyword evidence="5" id="KW-0813">Transport</keyword>
<evidence type="ECO:0000256" key="2">
    <source>
        <dbReference type="ARBA" id="ARBA00004299"/>
    </source>
</evidence>
<evidence type="ECO:0000256" key="10">
    <source>
        <dbReference type="SAM" id="MobiDB-lite"/>
    </source>
</evidence>
<evidence type="ECO:0000256" key="8">
    <source>
        <dbReference type="ARBA" id="ARBA00023329"/>
    </source>
</evidence>
<evidence type="ECO:0000259" key="12">
    <source>
        <dbReference type="Pfam" id="PF04810"/>
    </source>
</evidence>
<dbReference type="InterPro" id="IPR036174">
    <property type="entry name" value="Znf_Sec23_Sec24_sf"/>
</dbReference>
<keyword evidence="7" id="KW-0653">Protein transport</keyword>
<dbReference type="SUPFAM" id="SSF53300">
    <property type="entry name" value="vWA-like"/>
    <property type="match status" value="1"/>
</dbReference>
<dbReference type="Pfam" id="PF04810">
    <property type="entry name" value="zf-Sec23_Sec24"/>
    <property type="match status" value="1"/>
</dbReference>
<dbReference type="InterPro" id="IPR006895">
    <property type="entry name" value="Znf_Sec23_Sec24"/>
</dbReference>
<organism evidence="16 17">
    <name type="scientific">Claviceps pusilla</name>
    <dbReference type="NCBI Taxonomy" id="123648"/>
    <lineage>
        <taxon>Eukaryota</taxon>
        <taxon>Fungi</taxon>
        <taxon>Dikarya</taxon>
        <taxon>Ascomycota</taxon>
        <taxon>Pezizomycotina</taxon>
        <taxon>Sordariomycetes</taxon>
        <taxon>Hypocreomycetidae</taxon>
        <taxon>Hypocreales</taxon>
        <taxon>Clavicipitaceae</taxon>
        <taxon>Claviceps</taxon>
    </lineage>
</organism>
<dbReference type="InterPro" id="IPR050550">
    <property type="entry name" value="SEC23_SEC24_subfamily"/>
</dbReference>
<evidence type="ECO:0000256" key="5">
    <source>
        <dbReference type="ARBA" id="ARBA00022448"/>
    </source>
</evidence>
<evidence type="ECO:0000259" key="15">
    <source>
        <dbReference type="Pfam" id="PF08033"/>
    </source>
</evidence>
<dbReference type="Pfam" id="PF04815">
    <property type="entry name" value="Sec23_helical"/>
    <property type="match status" value="1"/>
</dbReference>
<comment type="similarity">
    <text evidence="4">Belongs to the SEC23/SEC24 family. SEC24 subfamily.</text>
</comment>
<dbReference type="InterPro" id="IPR006896">
    <property type="entry name" value="Sec23/24_trunk_dom"/>
</dbReference>
<dbReference type="SUPFAM" id="SSF82754">
    <property type="entry name" value="C-terminal, gelsolin-like domain of Sec23/24"/>
    <property type="match status" value="1"/>
</dbReference>
<evidence type="ECO:0000256" key="3">
    <source>
        <dbReference type="ARBA" id="ARBA00004397"/>
    </source>
</evidence>
<keyword evidence="6" id="KW-0931">ER-Golgi transport</keyword>
<dbReference type="GO" id="GO:0000139">
    <property type="term" value="C:Golgi membrane"/>
    <property type="evidence" value="ECO:0007669"/>
    <property type="project" value="UniProtKB-SubCell"/>
</dbReference>
<dbReference type="InterPro" id="IPR029006">
    <property type="entry name" value="ADF-H/Gelsolin-like_dom_sf"/>
</dbReference>
<dbReference type="InterPro" id="IPR036175">
    <property type="entry name" value="Sec23/24_helical_dom_sf"/>
</dbReference>
<feature type="compositionally biased region" description="Low complexity" evidence="10">
    <location>
        <begin position="65"/>
        <end position="76"/>
    </location>
</feature>
<dbReference type="Pfam" id="PF04811">
    <property type="entry name" value="Sec23_trunk"/>
    <property type="match status" value="1"/>
</dbReference>
<feature type="domain" description="Sec23/Sec24 beta-sandwich" evidence="15">
    <location>
        <begin position="647"/>
        <end position="731"/>
    </location>
</feature>
<dbReference type="SUPFAM" id="SSF81995">
    <property type="entry name" value="beta-sandwich domain of Sec23/24"/>
    <property type="match status" value="1"/>
</dbReference>
<evidence type="ECO:0000313" key="16">
    <source>
        <dbReference type="EMBL" id="KAG6018162.1"/>
    </source>
</evidence>
<feature type="compositionally biased region" description="Polar residues" evidence="10">
    <location>
        <begin position="140"/>
        <end position="152"/>
    </location>
</feature>
<dbReference type="Pfam" id="PF00626">
    <property type="entry name" value="Gelsolin"/>
    <property type="match status" value="1"/>
</dbReference>
<protein>
    <recommendedName>
        <fullName evidence="18">COPII coated vesicle component SEC24</fullName>
    </recommendedName>
</protein>
<dbReference type="PANTHER" id="PTHR13803">
    <property type="entry name" value="SEC24-RELATED PROTEIN"/>
    <property type="match status" value="1"/>
</dbReference>
<dbReference type="InterPro" id="IPR007123">
    <property type="entry name" value="Gelsolin-like_dom"/>
</dbReference>
<dbReference type="Gene3D" id="2.30.30.380">
    <property type="entry name" value="Zn-finger domain of Sec23/24"/>
    <property type="match status" value="1"/>
</dbReference>
<dbReference type="Pfam" id="PF08033">
    <property type="entry name" value="Sec23_BS"/>
    <property type="match status" value="1"/>
</dbReference>
<name>A0A9P7NGP1_9HYPO</name>
<dbReference type="Gene3D" id="3.40.50.410">
    <property type="entry name" value="von Willebrand factor, type A domain"/>
    <property type="match status" value="1"/>
</dbReference>
<dbReference type="AlphaFoldDB" id="A0A9P7NGP1"/>
<dbReference type="GO" id="GO:0070971">
    <property type="term" value="C:endoplasmic reticulum exit site"/>
    <property type="evidence" value="ECO:0007669"/>
    <property type="project" value="TreeGrafter"/>
</dbReference>
<feature type="region of interest" description="Disordered" evidence="10">
    <location>
        <begin position="1"/>
        <end position="88"/>
    </location>
</feature>
<comment type="subcellular location">
    <subcellularLocation>
        <location evidence="2">Cytoplasmic vesicle</location>
        <location evidence="2">COPII-coated vesicle membrane</location>
        <topology evidence="2">Peripheral membrane protein</topology>
        <orientation evidence="2">Cytoplasmic side</orientation>
    </subcellularLocation>
    <subcellularLocation>
        <location evidence="3">Endoplasmic reticulum membrane</location>
        <topology evidence="3">Peripheral membrane protein</topology>
        <orientation evidence="3">Cytoplasmic side</orientation>
    </subcellularLocation>
    <subcellularLocation>
        <location evidence="1">Golgi apparatus membrane</location>
        <topology evidence="1">Peripheral membrane protein</topology>
        <orientation evidence="1">Cytoplasmic side</orientation>
    </subcellularLocation>
</comment>
<keyword evidence="17" id="KW-1185">Reference proteome</keyword>
<keyword evidence="8" id="KW-0968">Cytoplasmic vesicle</keyword>
<evidence type="ECO:0000256" key="7">
    <source>
        <dbReference type="ARBA" id="ARBA00022927"/>
    </source>
</evidence>
<dbReference type="InterPro" id="IPR006900">
    <property type="entry name" value="Sec23/24_helical_dom"/>
</dbReference>
<feature type="region of interest" description="Disordered" evidence="10">
    <location>
        <begin position="1017"/>
        <end position="1042"/>
    </location>
</feature>
<evidence type="ECO:0000259" key="13">
    <source>
        <dbReference type="Pfam" id="PF04811"/>
    </source>
</evidence>
<feature type="region of interest" description="Disordered" evidence="10">
    <location>
        <begin position="124"/>
        <end position="157"/>
    </location>
</feature>
<dbReference type="GO" id="GO:0090110">
    <property type="term" value="P:COPII-coated vesicle cargo loading"/>
    <property type="evidence" value="ECO:0007669"/>
    <property type="project" value="TreeGrafter"/>
</dbReference>
<dbReference type="EMBL" id="SRPW01000062">
    <property type="protein sequence ID" value="KAG6018162.1"/>
    <property type="molecule type" value="Genomic_DNA"/>
</dbReference>
<evidence type="ECO:0000256" key="1">
    <source>
        <dbReference type="ARBA" id="ARBA00004255"/>
    </source>
</evidence>
<feature type="compositionally biased region" description="Low complexity" evidence="10">
    <location>
        <begin position="15"/>
        <end position="27"/>
    </location>
</feature>
<dbReference type="PANTHER" id="PTHR13803:SF4">
    <property type="entry name" value="SECRETORY 24CD, ISOFORM C"/>
    <property type="match status" value="1"/>
</dbReference>
<evidence type="ECO:0000256" key="9">
    <source>
        <dbReference type="ARBA" id="ARBA00025471"/>
    </source>
</evidence>
<reference evidence="16" key="1">
    <citation type="journal article" date="2020" name="bioRxiv">
        <title>Whole genome comparisons of ergot fungi reveals the divergence and evolution of species within the genus Claviceps are the result of varying mechanisms driving genome evolution and host range expansion.</title>
        <authorList>
            <person name="Wyka S.A."/>
            <person name="Mondo S.J."/>
            <person name="Liu M."/>
            <person name="Dettman J."/>
            <person name="Nalam V."/>
            <person name="Broders K.D."/>
        </authorList>
    </citation>
    <scope>NUCLEOTIDE SEQUENCE</scope>
    <source>
        <strain evidence="16">CCC 602</strain>
    </source>
</reference>
<evidence type="ECO:0000256" key="6">
    <source>
        <dbReference type="ARBA" id="ARBA00022892"/>
    </source>
</evidence>
<dbReference type="InterPro" id="IPR012990">
    <property type="entry name" value="Beta-sandwich_Sec23_24"/>
</dbReference>
<dbReference type="GO" id="GO:0005789">
    <property type="term" value="C:endoplasmic reticulum membrane"/>
    <property type="evidence" value="ECO:0007669"/>
    <property type="project" value="UniProtKB-SubCell"/>
</dbReference>
<dbReference type="SUPFAM" id="SSF81811">
    <property type="entry name" value="Helical domain of Sec23/24"/>
    <property type="match status" value="1"/>
</dbReference>
<dbReference type="Gene3D" id="2.60.40.1670">
    <property type="entry name" value="beta-sandwich domain of Sec23/24"/>
    <property type="match status" value="1"/>
</dbReference>
<dbReference type="GO" id="GO:0006886">
    <property type="term" value="P:intracellular protein transport"/>
    <property type="evidence" value="ECO:0007669"/>
    <property type="project" value="InterPro"/>
</dbReference>
<evidence type="ECO:0000313" key="17">
    <source>
        <dbReference type="Proteomes" id="UP000748025"/>
    </source>
</evidence>
<dbReference type="Gene3D" id="1.20.120.730">
    <property type="entry name" value="Sec23/Sec24 helical domain"/>
    <property type="match status" value="1"/>
</dbReference>
<feature type="region of interest" description="Disordered" evidence="10">
    <location>
        <begin position="201"/>
        <end position="223"/>
    </location>
</feature>
<feature type="domain" description="Sec23/Sec24 trunk" evidence="13">
    <location>
        <begin position="394"/>
        <end position="640"/>
    </location>
</feature>
<evidence type="ECO:0008006" key="18">
    <source>
        <dbReference type="Google" id="ProtNLM"/>
    </source>
</evidence>
<dbReference type="GO" id="GO:0008270">
    <property type="term" value="F:zinc ion binding"/>
    <property type="evidence" value="ECO:0007669"/>
    <property type="project" value="InterPro"/>
</dbReference>
<dbReference type="InterPro" id="IPR036465">
    <property type="entry name" value="vWFA_dom_sf"/>
</dbReference>
<dbReference type="OrthoDB" id="49016at2759"/>
<accession>A0A9P7NGP1</accession>
<sequence length="1042" mass="113454">MADYSQYHALGQGFNSDPNDPNRNNAPPGQPPYQQQPPGYGAPGPYDMQQPYQNQHQHPPPPVGGPAAVGAGYGMPQDQSFQGGSIPLGPDAVLAAQMGGMSLGDGQTTVRKKKKDRHAYHTVEPTGSSQAFNGMPPPGSSSNQFIPSTVQGQPGAPGVANQFGSPQGASQLMNANQFPAPSSAAPFAPGAPVDYMSGNASADAAPSISTSGPSKVSLEDMPSVPLSRDSIQPHFLQNIYPTFERHVPPPATVSFVAYDQGNASPKYTRLTLNNIPATSEGLQATGLPLGLLLQPLAPLQAGEADIPVLDFGDAGPPRCRRCRAYINPFMMFRSGGNKFVCNLCTHPNDTPPEYFCATSPQGVRVDRDQRPELHRGTVEFVVPKEYWTREPVGLRWLFVIDVTQESYNKGFLETFCDGILAALYGGGDRGEDENGEPKRRVPQGVKVGFITYDKDIHFYNMRAGLEQPQMLIMPDLEDPFLPLGEGLFVDPYEAKSLITSLLTRLPEMFSEIKNPEPALLATLNAALAALEPTGGKIACSCSALPTWGPGRLFMRDDGNHPGGELDKKLYTTEHPAWKKVAEKMTAAGIGADFFLAAPSGGYLDIATIGHVAAITGGETFYYPNFIAQRDGPKLSAEISHTVTRQTGYQALMKVRCSNGLQVAAYHGNFLQHTFGADLEIGSIDADKALAVSFSYDGKLDSKLDAHFQSALLYTTASGQRRVRCSNVIASVSETSKESGMREQGVRTCMKFVDQDAVVALLAKEAGTKLATTSSNLKDIRNSLTERTIDIMACYRKHSAQQHPAGQLVMPERLKEFCMYMLGLIKCRAFKGGIENSDRRIHEMRMLRSMGALELSLYLYPRMIPLHNLQPEEGFADAETGHLKLPPSIRASFSRIEPGGVYLVDNGQQCLLWFHSQTSPNLVTDLFGEGKDSLKSLDAYTSSLPVLETHLNAQARNIIEFLKTMRGSKGLTLQLARQGIDGAEFEFARMLVEDRNNEAQNYVDWLVHVHRGVQLELSGQRKKESESDSSALSNFTGLRPSMW</sequence>
<evidence type="ECO:0000259" key="14">
    <source>
        <dbReference type="Pfam" id="PF04815"/>
    </source>
</evidence>
<proteinExistence type="inferred from homology"/>
<dbReference type="GO" id="GO:0030127">
    <property type="term" value="C:COPII vesicle coat"/>
    <property type="evidence" value="ECO:0007669"/>
    <property type="project" value="InterPro"/>
</dbReference>
<dbReference type="Gene3D" id="3.40.20.10">
    <property type="entry name" value="Severin"/>
    <property type="match status" value="1"/>
</dbReference>
<feature type="compositionally biased region" description="Low complexity" evidence="10">
    <location>
        <begin position="36"/>
        <end position="57"/>
    </location>
</feature>
<feature type="domain" description="Gelsolin-like" evidence="11">
    <location>
        <begin position="883"/>
        <end position="928"/>
    </location>
</feature>
<gene>
    <name evidence="16" type="ORF">E4U43_007404</name>
</gene>
<feature type="domain" description="Sec23/Sec24 helical" evidence="14">
    <location>
        <begin position="753"/>
        <end position="854"/>
    </location>
</feature>
<dbReference type="InterPro" id="IPR036180">
    <property type="entry name" value="Gelsolin-like_dom_sf"/>
</dbReference>